<comment type="caution">
    <text evidence="1">The sequence shown here is derived from an EMBL/GenBank/DDBJ whole genome shotgun (WGS) entry which is preliminary data.</text>
</comment>
<dbReference type="EMBL" id="BOOZ01000014">
    <property type="protein sequence ID" value="GIJ09734.1"/>
    <property type="molecule type" value="Genomic_DNA"/>
</dbReference>
<evidence type="ECO:0000313" key="1">
    <source>
        <dbReference type="EMBL" id="GIJ09734.1"/>
    </source>
</evidence>
<evidence type="ECO:0008006" key="3">
    <source>
        <dbReference type="Google" id="ProtNLM"/>
    </source>
</evidence>
<organism evidence="1 2">
    <name type="scientific">Micromonospora andamanensis</name>
    <dbReference type="NCBI Taxonomy" id="1287068"/>
    <lineage>
        <taxon>Bacteria</taxon>
        <taxon>Bacillati</taxon>
        <taxon>Actinomycetota</taxon>
        <taxon>Actinomycetes</taxon>
        <taxon>Micromonosporales</taxon>
        <taxon>Micromonosporaceae</taxon>
        <taxon>Micromonospora</taxon>
    </lineage>
</organism>
<accession>A0ABQ4HVQ2</accession>
<dbReference type="Proteomes" id="UP000647017">
    <property type="component" value="Unassembled WGS sequence"/>
</dbReference>
<reference evidence="1 2" key="1">
    <citation type="submission" date="2021-01" db="EMBL/GenBank/DDBJ databases">
        <title>Whole genome shotgun sequence of Verrucosispora andamanensis NBRC 109075.</title>
        <authorList>
            <person name="Komaki H."/>
            <person name="Tamura T."/>
        </authorList>
    </citation>
    <scope>NUCLEOTIDE SEQUENCE [LARGE SCALE GENOMIC DNA]</scope>
    <source>
        <strain evidence="1 2">NBRC 109075</strain>
    </source>
</reference>
<evidence type="ECO:0000313" key="2">
    <source>
        <dbReference type="Proteomes" id="UP000647017"/>
    </source>
</evidence>
<keyword evidence="2" id="KW-1185">Reference proteome</keyword>
<dbReference type="RefSeq" id="WP_239099091.1">
    <property type="nucleotide sequence ID" value="NZ_BOOZ01000014.1"/>
</dbReference>
<proteinExistence type="predicted"/>
<gene>
    <name evidence="1" type="ORF">Van01_29480</name>
</gene>
<name>A0ABQ4HVQ2_9ACTN</name>
<protein>
    <recommendedName>
        <fullName evidence="3">LysR substrate binding domain-containing protein</fullName>
    </recommendedName>
</protein>
<sequence length="76" mass="8452">MLSLVAMGRGVLPVGEQTEHYHPRPDIAYVPIHDAPPIERGPIWLEANTTTRVQEFVRAATDANAPRPHRPHPTPT</sequence>